<dbReference type="EMBL" id="CP014841">
    <property type="protein sequence ID" value="AND68473.1"/>
    <property type="molecule type" value="Genomic_DNA"/>
</dbReference>
<evidence type="ECO:0000313" key="1">
    <source>
        <dbReference type="EMBL" id="AND68473.1"/>
    </source>
</evidence>
<gene>
    <name evidence="1" type="ORF">ATSB10_10190</name>
</gene>
<dbReference type="Proteomes" id="UP000077255">
    <property type="component" value="Chromosome"/>
</dbReference>
<dbReference type="STRING" id="445710.ATSB10_10190"/>
<proteinExistence type="predicted"/>
<dbReference type="AlphaFoldDB" id="A0A160MYP3"/>
<reference evidence="1 2" key="1">
    <citation type="submission" date="2016-02" db="EMBL/GenBank/DDBJ databases">
        <title>Complete genome sequencing and analysis of ATSB10, Dyella thiooxydans isolated from rhizosphere soil of sunflower (Helianthus annuus L.).</title>
        <authorList>
            <person name="Lee Y."/>
            <person name="Hwangbo K."/>
            <person name="Chung H."/>
            <person name="Yoo J."/>
            <person name="Kim K.Y."/>
            <person name="Sa T.M."/>
            <person name="Um Y."/>
            <person name="Madhaiyan M."/>
        </authorList>
    </citation>
    <scope>NUCLEOTIDE SEQUENCE [LARGE SCALE GENOMIC DNA]</scope>
    <source>
        <strain evidence="1 2">ATSB10</strain>
    </source>
</reference>
<sequence>MPRLAVSLIERNRKDRVLFDATSTRACAGLHGRASIFSARCWAKRTQTHTVHNYLFLFAMRTCNRPR</sequence>
<name>A0A160MYP3_9GAMM</name>
<accession>A0A160MYP3</accession>
<evidence type="ECO:0000313" key="2">
    <source>
        <dbReference type="Proteomes" id="UP000077255"/>
    </source>
</evidence>
<keyword evidence="2" id="KW-1185">Reference proteome</keyword>
<protein>
    <submittedName>
        <fullName evidence="1">Uncharacterized protein</fullName>
    </submittedName>
</protein>
<dbReference type="KEGG" id="dtx:ATSB10_10190"/>
<organism evidence="1 2">
    <name type="scientific">Dyella thiooxydans</name>
    <dbReference type="NCBI Taxonomy" id="445710"/>
    <lineage>
        <taxon>Bacteria</taxon>
        <taxon>Pseudomonadati</taxon>
        <taxon>Pseudomonadota</taxon>
        <taxon>Gammaproteobacteria</taxon>
        <taxon>Lysobacterales</taxon>
        <taxon>Rhodanobacteraceae</taxon>
        <taxon>Dyella</taxon>
    </lineage>
</organism>